<evidence type="ECO:0000256" key="4">
    <source>
        <dbReference type="SAM" id="Phobius"/>
    </source>
</evidence>
<evidence type="ECO:0000256" key="2">
    <source>
        <dbReference type="ARBA" id="ARBA00022475"/>
    </source>
</evidence>
<feature type="transmembrane region" description="Helical" evidence="4">
    <location>
        <begin position="296"/>
        <end position="313"/>
    </location>
</feature>
<dbReference type="Pfam" id="PF07690">
    <property type="entry name" value="MFS_1"/>
    <property type="match status" value="1"/>
</dbReference>
<proteinExistence type="predicted"/>
<evidence type="ECO:0000256" key="3">
    <source>
        <dbReference type="SAM" id="MobiDB-lite"/>
    </source>
</evidence>
<evidence type="ECO:0000256" key="1">
    <source>
        <dbReference type="ARBA" id="ARBA00004429"/>
    </source>
</evidence>
<dbReference type="InterPro" id="IPR036259">
    <property type="entry name" value="MFS_trans_sf"/>
</dbReference>
<dbReference type="GO" id="GO:0005886">
    <property type="term" value="C:plasma membrane"/>
    <property type="evidence" value="ECO:0007669"/>
    <property type="project" value="UniProtKB-SubCell"/>
</dbReference>
<feature type="transmembrane region" description="Helical" evidence="4">
    <location>
        <begin position="173"/>
        <end position="192"/>
    </location>
</feature>
<accession>A0A6A4GD49</accession>
<dbReference type="AlphaFoldDB" id="A0A6A4GD49"/>
<feature type="region of interest" description="Disordered" evidence="3">
    <location>
        <begin position="330"/>
        <end position="350"/>
    </location>
</feature>
<keyword evidence="4" id="KW-0472">Membrane</keyword>
<sequence>MAGGFVQPVHHSGPYLEGSALMWPVTMIISLFFLWGFSYGLLDVLNSHFQQVLDITKLQSTGLQVAYFGGGYFVFSPVAGEVMADSAHFTTASNKRAAFGGFVVCTFVIACGSLHSKQPPTLYATVIGNPRTAARRLQFCQAWNGVASFIGPLIASHAFFTGANQNNLTNVQFVYLAVAIAGVLVNILFITTKMPEVTEEALEAMAQAQSANSADAELVDRPLYKQWNCIFGFVAQFCYVGAQVTVASFFINYLNENAELAKSRASFLLSMALLIFTIGRFVGTALLSIFSSDFLLMIYACACIALCAACSAVKGQAATSINLEAGVSVSAPRNPSPLSDPLPRTRTRIE</sequence>
<evidence type="ECO:0000313" key="5">
    <source>
        <dbReference type="EMBL" id="KAE9383377.1"/>
    </source>
</evidence>
<dbReference type="Gene3D" id="1.20.1250.20">
    <property type="entry name" value="MFS general substrate transporter like domains"/>
    <property type="match status" value="2"/>
</dbReference>
<dbReference type="OrthoDB" id="546893at2759"/>
<dbReference type="PANTHER" id="PTHR43702">
    <property type="entry name" value="L-FUCOSE-PROTON SYMPORTER"/>
    <property type="match status" value="1"/>
</dbReference>
<evidence type="ECO:0000313" key="6">
    <source>
        <dbReference type="Proteomes" id="UP000799118"/>
    </source>
</evidence>
<comment type="subcellular location">
    <subcellularLocation>
        <location evidence="1">Cell inner membrane</location>
        <topology evidence="1">Multi-pass membrane protein</topology>
    </subcellularLocation>
</comment>
<dbReference type="PANTHER" id="PTHR43702:SF3">
    <property type="entry name" value="PROTEIN TSGA"/>
    <property type="match status" value="1"/>
</dbReference>
<reference evidence="5" key="1">
    <citation type="journal article" date="2019" name="Environ. Microbiol.">
        <title>Fungal ecological strategies reflected in gene transcription - a case study of two litter decomposers.</title>
        <authorList>
            <person name="Barbi F."/>
            <person name="Kohler A."/>
            <person name="Barry K."/>
            <person name="Baskaran P."/>
            <person name="Daum C."/>
            <person name="Fauchery L."/>
            <person name="Ihrmark K."/>
            <person name="Kuo A."/>
            <person name="LaButti K."/>
            <person name="Lipzen A."/>
            <person name="Morin E."/>
            <person name="Grigoriev I.V."/>
            <person name="Henrissat B."/>
            <person name="Lindahl B."/>
            <person name="Martin F."/>
        </authorList>
    </citation>
    <scope>NUCLEOTIDE SEQUENCE</scope>
    <source>
        <strain evidence="5">JB14</strain>
    </source>
</reference>
<keyword evidence="4" id="KW-0812">Transmembrane</keyword>
<organism evidence="5 6">
    <name type="scientific">Gymnopus androsaceus JB14</name>
    <dbReference type="NCBI Taxonomy" id="1447944"/>
    <lineage>
        <taxon>Eukaryota</taxon>
        <taxon>Fungi</taxon>
        <taxon>Dikarya</taxon>
        <taxon>Basidiomycota</taxon>
        <taxon>Agaricomycotina</taxon>
        <taxon>Agaricomycetes</taxon>
        <taxon>Agaricomycetidae</taxon>
        <taxon>Agaricales</taxon>
        <taxon>Marasmiineae</taxon>
        <taxon>Omphalotaceae</taxon>
        <taxon>Gymnopus</taxon>
    </lineage>
</organism>
<feature type="transmembrane region" description="Helical" evidence="4">
    <location>
        <begin position="266"/>
        <end position="290"/>
    </location>
</feature>
<dbReference type="EMBL" id="ML770514">
    <property type="protein sequence ID" value="KAE9383377.1"/>
    <property type="molecule type" value="Genomic_DNA"/>
</dbReference>
<dbReference type="GO" id="GO:0022857">
    <property type="term" value="F:transmembrane transporter activity"/>
    <property type="evidence" value="ECO:0007669"/>
    <property type="project" value="InterPro"/>
</dbReference>
<feature type="transmembrane region" description="Helical" evidence="4">
    <location>
        <begin position="20"/>
        <end position="42"/>
    </location>
</feature>
<dbReference type="SUPFAM" id="SSF103473">
    <property type="entry name" value="MFS general substrate transporter"/>
    <property type="match status" value="1"/>
</dbReference>
<evidence type="ECO:0008006" key="7">
    <source>
        <dbReference type="Google" id="ProtNLM"/>
    </source>
</evidence>
<feature type="transmembrane region" description="Helical" evidence="4">
    <location>
        <begin position="230"/>
        <end position="254"/>
    </location>
</feature>
<protein>
    <recommendedName>
        <fullName evidence="7">MFS general substrate transporter</fullName>
    </recommendedName>
</protein>
<keyword evidence="6" id="KW-1185">Reference proteome</keyword>
<keyword evidence="4" id="KW-1133">Transmembrane helix</keyword>
<keyword evidence="2" id="KW-1003">Cell membrane</keyword>
<dbReference type="Proteomes" id="UP000799118">
    <property type="component" value="Unassembled WGS sequence"/>
</dbReference>
<gene>
    <name evidence="5" type="ORF">BT96DRAFT_951404</name>
</gene>
<dbReference type="InterPro" id="IPR050375">
    <property type="entry name" value="MFS_TsgA-like"/>
</dbReference>
<feature type="transmembrane region" description="Helical" evidence="4">
    <location>
        <begin position="97"/>
        <end position="115"/>
    </location>
</feature>
<dbReference type="InterPro" id="IPR011701">
    <property type="entry name" value="MFS"/>
</dbReference>
<name>A0A6A4GD49_9AGAR</name>